<dbReference type="EMBL" id="WGGD01000005">
    <property type="protein sequence ID" value="MUN29618.1"/>
    <property type="molecule type" value="Genomic_DNA"/>
</dbReference>
<dbReference type="Proteomes" id="UP000470772">
    <property type="component" value="Unassembled WGS sequence"/>
</dbReference>
<organism evidence="1 2">
    <name type="scientific">Sulfuracidifex metallicus DSM 6482 = JCM 9184</name>
    <dbReference type="NCBI Taxonomy" id="523847"/>
    <lineage>
        <taxon>Archaea</taxon>
        <taxon>Thermoproteota</taxon>
        <taxon>Thermoprotei</taxon>
        <taxon>Sulfolobales</taxon>
        <taxon>Sulfolobaceae</taxon>
        <taxon>Sulfuracidifex</taxon>
    </lineage>
</organism>
<sequence length="172" mass="19781">MQVYMTVKKKDIQIFADPVNQKIVELLIKNELTPLDLMKKLNKPILAVWKRVNDMENAGIIKFVRQKKKIGGPVLRIYRSSAVIFIDEDFSFLNGSIIPVASVWKDLNREIFKYIDDNNEIPNGIDPIDYASLVFIKSLKIVMSKPDEILRKLSMLEESAEKGIKDIKMKGQ</sequence>
<gene>
    <name evidence="1" type="ORF">GC250_09260</name>
</gene>
<reference evidence="1 2" key="1">
    <citation type="submission" date="2019-10" db="EMBL/GenBank/DDBJ databases">
        <title>Sequencing and Assembly of Multiple Reported Metal-Biooxidizing Members of the Extremely Thermoacidophilic Archaeal Family Sulfolobaceae.</title>
        <authorList>
            <person name="Counts J.A."/>
            <person name="Kelly R.M."/>
        </authorList>
    </citation>
    <scope>NUCLEOTIDE SEQUENCE [LARGE SCALE GENOMIC DNA]</scope>
    <source>
        <strain evidence="1 2">DSM 6482</strain>
    </source>
</reference>
<dbReference type="InterPro" id="IPR011991">
    <property type="entry name" value="ArsR-like_HTH"/>
</dbReference>
<protein>
    <submittedName>
        <fullName evidence="1">Winged helix-turn-helix transcriptional regulator</fullName>
    </submittedName>
</protein>
<evidence type="ECO:0000313" key="2">
    <source>
        <dbReference type="Proteomes" id="UP000470772"/>
    </source>
</evidence>
<dbReference type="InterPro" id="IPR036388">
    <property type="entry name" value="WH-like_DNA-bd_sf"/>
</dbReference>
<dbReference type="Pfam" id="PF13412">
    <property type="entry name" value="HTH_24"/>
    <property type="match status" value="1"/>
</dbReference>
<name>A0A6A9QPE7_SULME</name>
<keyword evidence="2" id="KW-1185">Reference proteome</keyword>
<dbReference type="AlphaFoldDB" id="A0A6A9QPE7"/>
<dbReference type="Gene3D" id="1.10.10.10">
    <property type="entry name" value="Winged helix-like DNA-binding domain superfamily/Winged helix DNA-binding domain"/>
    <property type="match status" value="1"/>
</dbReference>
<dbReference type="RefSeq" id="WP_156017238.1">
    <property type="nucleotide sequence ID" value="NZ_WGGD01000005.1"/>
</dbReference>
<dbReference type="CDD" id="cd00090">
    <property type="entry name" value="HTH_ARSR"/>
    <property type="match status" value="1"/>
</dbReference>
<comment type="caution">
    <text evidence="1">The sequence shown here is derived from an EMBL/GenBank/DDBJ whole genome shotgun (WGS) entry which is preliminary data.</text>
</comment>
<proteinExistence type="predicted"/>
<dbReference type="InterPro" id="IPR036390">
    <property type="entry name" value="WH_DNA-bd_sf"/>
</dbReference>
<evidence type="ECO:0000313" key="1">
    <source>
        <dbReference type="EMBL" id="MUN29618.1"/>
    </source>
</evidence>
<accession>A0A6A9QPE7</accession>
<dbReference type="SUPFAM" id="SSF46785">
    <property type="entry name" value="Winged helix' DNA-binding domain"/>
    <property type="match status" value="1"/>
</dbReference>